<dbReference type="EMBL" id="MK072203">
    <property type="protein sequence ID" value="AYV80020.1"/>
    <property type="molecule type" value="Genomic_DNA"/>
</dbReference>
<proteinExistence type="predicted"/>
<protein>
    <submittedName>
        <fullName evidence="1">Uncharacterized protein</fullName>
    </submittedName>
</protein>
<name>A0A3G4ZYT6_9VIRU</name>
<gene>
    <name evidence="1" type="ORF">Gaeavirus5_17</name>
</gene>
<reference evidence="1" key="1">
    <citation type="submission" date="2018-10" db="EMBL/GenBank/DDBJ databases">
        <title>Hidden diversity of soil giant viruses.</title>
        <authorList>
            <person name="Schulz F."/>
            <person name="Alteio L."/>
            <person name="Goudeau D."/>
            <person name="Ryan E.M."/>
            <person name="Malmstrom R.R."/>
            <person name="Blanchard J."/>
            <person name="Woyke T."/>
        </authorList>
    </citation>
    <scope>NUCLEOTIDE SEQUENCE</scope>
    <source>
        <strain evidence="1">GAV1</strain>
    </source>
</reference>
<accession>A0A3G4ZYT6</accession>
<sequence length="31" mass="3647">MEMIMLTAVMNIMSWVGMVREFQSIPMKILD</sequence>
<evidence type="ECO:0000313" key="1">
    <source>
        <dbReference type="EMBL" id="AYV80020.1"/>
    </source>
</evidence>
<organism evidence="1">
    <name type="scientific">Gaeavirus sp</name>
    <dbReference type="NCBI Taxonomy" id="2487767"/>
    <lineage>
        <taxon>Viruses</taxon>
        <taxon>Varidnaviria</taxon>
        <taxon>Bamfordvirae</taxon>
        <taxon>Nucleocytoviricota</taxon>
        <taxon>Megaviricetes</taxon>
        <taxon>Imitervirales</taxon>
        <taxon>Mimiviridae</taxon>
        <taxon>Klosneuvirinae</taxon>
    </lineage>
</organism>